<accession>A0AA39MZ73</accession>
<dbReference type="GO" id="GO:0004497">
    <property type="term" value="F:monooxygenase activity"/>
    <property type="evidence" value="ECO:0007669"/>
    <property type="project" value="InterPro"/>
</dbReference>
<dbReference type="SUPFAM" id="SSF48264">
    <property type="entry name" value="Cytochrome P450"/>
    <property type="match status" value="1"/>
</dbReference>
<keyword evidence="7" id="KW-0472">Membrane</keyword>
<dbReference type="EMBL" id="JAUEPT010000005">
    <property type="protein sequence ID" value="KAK0451519.1"/>
    <property type="molecule type" value="Genomic_DNA"/>
</dbReference>
<organism evidence="8 9">
    <name type="scientific">Armillaria borealis</name>
    <dbReference type="NCBI Taxonomy" id="47425"/>
    <lineage>
        <taxon>Eukaryota</taxon>
        <taxon>Fungi</taxon>
        <taxon>Dikarya</taxon>
        <taxon>Basidiomycota</taxon>
        <taxon>Agaricomycotina</taxon>
        <taxon>Agaricomycetes</taxon>
        <taxon>Agaricomycetidae</taxon>
        <taxon>Agaricales</taxon>
        <taxon>Marasmiineae</taxon>
        <taxon>Physalacriaceae</taxon>
        <taxon>Armillaria</taxon>
    </lineage>
</organism>
<gene>
    <name evidence="8" type="ORF">EV421DRAFT_1771203</name>
</gene>
<evidence type="ECO:0000313" key="9">
    <source>
        <dbReference type="Proteomes" id="UP001175226"/>
    </source>
</evidence>
<comment type="similarity">
    <text evidence="2">Belongs to the cytochrome P450 family.</text>
</comment>
<keyword evidence="3 6" id="KW-0349">Heme</keyword>
<dbReference type="InterPro" id="IPR050529">
    <property type="entry name" value="CYP450_sterol_14alpha_dmase"/>
</dbReference>
<dbReference type="GO" id="GO:0016705">
    <property type="term" value="F:oxidoreductase activity, acting on paired donors, with incorporation or reduction of molecular oxygen"/>
    <property type="evidence" value="ECO:0007669"/>
    <property type="project" value="InterPro"/>
</dbReference>
<evidence type="ECO:0000256" key="7">
    <source>
        <dbReference type="SAM" id="Phobius"/>
    </source>
</evidence>
<feature type="transmembrane region" description="Helical" evidence="7">
    <location>
        <begin position="76"/>
        <end position="94"/>
    </location>
</feature>
<dbReference type="Proteomes" id="UP001175226">
    <property type="component" value="Unassembled WGS sequence"/>
</dbReference>
<keyword evidence="7" id="KW-0812">Transmembrane</keyword>
<dbReference type="InterPro" id="IPR002403">
    <property type="entry name" value="Cyt_P450_E_grp-IV"/>
</dbReference>
<comment type="cofactor">
    <cofactor evidence="1 6">
        <name>heme</name>
        <dbReference type="ChEBI" id="CHEBI:30413"/>
    </cofactor>
</comment>
<evidence type="ECO:0000256" key="2">
    <source>
        <dbReference type="ARBA" id="ARBA00010617"/>
    </source>
</evidence>
<name>A0AA39MZ73_9AGAR</name>
<evidence type="ECO:0000256" key="3">
    <source>
        <dbReference type="ARBA" id="ARBA00022617"/>
    </source>
</evidence>
<evidence type="ECO:0000256" key="6">
    <source>
        <dbReference type="PIRSR" id="PIRSR602403-1"/>
    </source>
</evidence>
<dbReference type="AlphaFoldDB" id="A0AA39MZ73"/>
<evidence type="ECO:0000256" key="1">
    <source>
        <dbReference type="ARBA" id="ARBA00001971"/>
    </source>
</evidence>
<dbReference type="Gene3D" id="1.10.630.10">
    <property type="entry name" value="Cytochrome P450"/>
    <property type="match status" value="1"/>
</dbReference>
<keyword evidence="7" id="KW-1133">Transmembrane helix</keyword>
<dbReference type="GO" id="GO:0005506">
    <property type="term" value="F:iron ion binding"/>
    <property type="evidence" value="ECO:0007669"/>
    <property type="project" value="InterPro"/>
</dbReference>
<dbReference type="PANTHER" id="PTHR24304">
    <property type="entry name" value="CYTOCHROME P450 FAMILY 7"/>
    <property type="match status" value="1"/>
</dbReference>
<evidence type="ECO:0000313" key="8">
    <source>
        <dbReference type="EMBL" id="KAK0451519.1"/>
    </source>
</evidence>
<dbReference type="PRINTS" id="PR00385">
    <property type="entry name" value="P450"/>
</dbReference>
<keyword evidence="4 6" id="KW-0479">Metal-binding</keyword>
<dbReference type="Pfam" id="PF00067">
    <property type="entry name" value="p450"/>
    <property type="match status" value="1"/>
</dbReference>
<keyword evidence="5 6" id="KW-0408">Iron</keyword>
<evidence type="ECO:0000256" key="4">
    <source>
        <dbReference type="ARBA" id="ARBA00022723"/>
    </source>
</evidence>
<protein>
    <submittedName>
        <fullName evidence="8">Lanosterol 14-alpha-demethylase</fullName>
    </submittedName>
</protein>
<dbReference type="PRINTS" id="PR00465">
    <property type="entry name" value="EP450IV"/>
</dbReference>
<comment type="caution">
    <text evidence="8">The sequence shown here is derived from an EMBL/GenBank/DDBJ whole genome shotgun (WGS) entry which is preliminary data.</text>
</comment>
<dbReference type="InterPro" id="IPR001128">
    <property type="entry name" value="Cyt_P450"/>
</dbReference>
<sequence>MWNQYSQCQKIQSGPGVIRFHNINGKNVVRWTVSVHKDGIYARKHNLVILSMALNASVPLMDHLLNDPAQVFNTRYFLYVLVNIPILAVVFNILRQMLPQDRSKPPVVFHWFPFIGSSIQYGSDPLAFLFACQEKYGDVFTFILLGRRVTVALGAKGNNFVLGGKSTVFNAEDAYKHMTSPVFGNDVVYAIPNPQFMEQKKFIKVGLSTESFRTYVGMFEDEVETYLNNEPVFKSYQNPKNAGEWGSFDPCQALAEITILTASRTLQGKQIRAALDKSFADLIADLDGGFTPMNFFFPNLPLEHYRRRDRAHKKISDFYVDIVKQRKAKGDDQELDMITALSGQVYRSGKPMTDSEVAHCMIALLMAGQHTSASTGAWAVLRLADNPDFAEKLFQEQVKFFGTPDGELRPMTYDEARELPLMNALIRETLRLHPPIHAIMRHVREDVPVPPSLAAPSKDGVYVVPKGDYVLASPTVSHTDPRVWRNAMKFDPYRWIDPEGMAAQALETYVDEHGEKIEYGFGAPGRHRCVGEQFAYLQVGTILATLVRELEFRLPKPFPANNYYTMIPTPQAPRNVEYRRRRRN</sequence>
<dbReference type="CDD" id="cd11042">
    <property type="entry name" value="CYP51-like"/>
    <property type="match status" value="1"/>
</dbReference>
<dbReference type="InterPro" id="IPR036396">
    <property type="entry name" value="Cyt_P450_sf"/>
</dbReference>
<dbReference type="GO" id="GO:0020037">
    <property type="term" value="F:heme binding"/>
    <property type="evidence" value="ECO:0007669"/>
    <property type="project" value="InterPro"/>
</dbReference>
<feature type="binding site" description="axial binding residue" evidence="6">
    <location>
        <position position="529"/>
    </location>
    <ligand>
        <name>heme</name>
        <dbReference type="ChEBI" id="CHEBI:30413"/>
    </ligand>
    <ligandPart>
        <name>Fe</name>
        <dbReference type="ChEBI" id="CHEBI:18248"/>
    </ligandPart>
</feature>
<evidence type="ECO:0000256" key="5">
    <source>
        <dbReference type="ARBA" id="ARBA00023004"/>
    </source>
</evidence>
<dbReference type="PANTHER" id="PTHR24304:SF2">
    <property type="entry name" value="24-HYDROXYCHOLESTEROL 7-ALPHA-HYDROXYLASE"/>
    <property type="match status" value="1"/>
</dbReference>
<keyword evidence="9" id="KW-1185">Reference proteome</keyword>
<reference evidence="8" key="1">
    <citation type="submission" date="2023-06" db="EMBL/GenBank/DDBJ databases">
        <authorList>
            <consortium name="Lawrence Berkeley National Laboratory"/>
            <person name="Ahrendt S."/>
            <person name="Sahu N."/>
            <person name="Indic B."/>
            <person name="Wong-Bajracharya J."/>
            <person name="Merenyi Z."/>
            <person name="Ke H.-M."/>
            <person name="Monk M."/>
            <person name="Kocsube S."/>
            <person name="Drula E."/>
            <person name="Lipzen A."/>
            <person name="Balint B."/>
            <person name="Henrissat B."/>
            <person name="Andreopoulos B."/>
            <person name="Martin F.M."/>
            <person name="Harder C.B."/>
            <person name="Rigling D."/>
            <person name="Ford K.L."/>
            <person name="Foster G.D."/>
            <person name="Pangilinan J."/>
            <person name="Papanicolaou A."/>
            <person name="Barry K."/>
            <person name="LaButti K."/>
            <person name="Viragh M."/>
            <person name="Koriabine M."/>
            <person name="Yan M."/>
            <person name="Riley R."/>
            <person name="Champramary S."/>
            <person name="Plett K.L."/>
            <person name="Tsai I.J."/>
            <person name="Slot J."/>
            <person name="Sipos G."/>
            <person name="Plett J."/>
            <person name="Nagy L.G."/>
            <person name="Grigoriev I.V."/>
        </authorList>
    </citation>
    <scope>NUCLEOTIDE SEQUENCE</scope>
    <source>
        <strain evidence="8">FPL87.14</strain>
    </source>
</reference>
<proteinExistence type="inferred from homology"/>